<dbReference type="NCBIfam" id="TIGR03519">
    <property type="entry name" value="T9SS_PorP_fam"/>
    <property type="match status" value="1"/>
</dbReference>
<feature type="chain" id="PRO_5015411375" description="Type IX secretion system membrane protein PorP/SprF" evidence="1">
    <location>
        <begin position="20"/>
        <end position="311"/>
    </location>
</feature>
<sequence length="311" mass="34635">MKWLTVLLLIILNNSSLIAQQDPEYTQYMYNMSIVNPAYATGELGSISIGALYRNQWVGAEGAPTTMTAFVHKPINEKIELGLNLIKDEIGGGSLNETNINLNFAYLLPVGKSTTLSLGLKSGLASFNTRFSDFQLNSGDIFTDPAFTENSNSLFPIVGFGAFYFSNRYYIGISTPNLLTEKHIEQQNGINSLGTKAMHTFITAGYVFDLNNNLKFKPSFLTRVVPNAPLSLDVNTNFLINESFEIGVSYRWNDSFSGMFNFSVLPSLRIGYAYDYTTSNFGNFNSGTHEVIVLFDVPFAKSRNFTSPRFF</sequence>
<name>A0A2S7TAS2_9FLAO</name>
<evidence type="ECO:0000313" key="3">
    <source>
        <dbReference type="Proteomes" id="UP000239366"/>
    </source>
</evidence>
<evidence type="ECO:0008006" key="4">
    <source>
        <dbReference type="Google" id="ProtNLM"/>
    </source>
</evidence>
<gene>
    <name evidence="2" type="ORF">BST99_13305</name>
</gene>
<dbReference type="Pfam" id="PF11751">
    <property type="entry name" value="PorP_SprF"/>
    <property type="match status" value="1"/>
</dbReference>
<dbReference type="OrthoDB" id="1114455at2"/>
<proteinExistence type="predicted"/>
<evidence type="ECO:0000256" key="1">
    <source>
        <dbReference type="SAM" id="SignalP"/>
    </source>
</evidence>
<organism evidence="2 3">
    <name type="scientific">Aureicoccus marinus</name>
    <dbReference type="NCBI Taxonomy" id="754435"/>
    <lineage>
        <taxon>Bacteria</taxon>
        <taxon>Pseudomonadati</taxon>
        <taxon>Bacteroidota</taxon>
        <taxon>Flavobacteriia</taxon>
        <taxon>Flavobacteriales</taxon>
        <taxon>Flavobacteriaceae</taxon>
        <taxon>Aureicoccus</taxon>
    </lineage>
</organism>
<comment type="caution">
    <text evidence="2">The sequence shown here is derived from an EMBL/GenBank/DDBJ whole genome shotgun (WGS) entry which is preliminary data.</text>
</comment>
<dbReference type="EMBL" id="MQVX01000001">
    <property type="protein sequence ID" value="PQJ16566.1"/>
    <property type="molecule type" value="Genomic_DNA"/>
</dbReference>
<reference evidence="3" key="1">
    <citation type="submission" date="2016-11" db="EMBL/GenBank/DDBJ databases">
        <title>Trade-off between light-utilization and light-protection in marine flavobacteria.</title>
        <authorList>
            <person name="Kumagai Y."/>
            <person name="Yoshizawa S."/>
            <person name="Kogure K."/>
        </authorList>
    </citation>
    <scope>NUCLEOTIDE SEQUENCE [LARGE SCALE GENOMIC DNA]</scope>
    <source>
        <strain evidence="3">SG-18</strain>
    </source>
</reference>
<evidence type="ECO:0000313" key="2">
    <source>
        <dbReference type="EMBL" id="PQJ16566.1"/>
    </source>
</evidence>
<dbReference type="Proteomes" id="UP000239366">
    <property type="component" value="Unassembled WGS sequence"/>
</dbReference>
<feature type="signal peptide" evidence="1">
    <location>
        <begin position="1"/>
        <end position="19"/>
    </location>
</feature>
<keyword evidence="1" id="KW-0732">Signal</keyword>
<dbReference type="InterPro" id="IPR019861">
    <property type="entry name" value="PorP/SprF_Bacteroidetes"/>
</dbReference>
<dbReference type="AlphaFoldDB" id="A0A2S7TAS2"/>
<keyword evidence="3" id="KW-1185">Reference proteome</keyword>
<protein>
    <recommendedName>
        <fullName evidence="4">Type IX secretion system membrane protein PorP/SprF</fullName>
    </recommendedName>
</protein>
<accession>A0A2S7TAS2</accession>